<proteinExistence type="predicted"/>
<name>A0A1G6JRC4_9BACI</name>
<evidence type="ECO:0000256" key="1">
    <source>
        <dbReference type="PROSITE-ProRule" id="PRU00510"/>
    </source>
</evidence>
<feature type="compositionally biased region" description="Basic and acidic residues" evidence="2">
    <location>
        <begin position="56"/>
        <end position="109"/>
    </location>
</feature>
<dbReference type="EMBL" id="FMZB01000001">
    <property type="protein sequence ID" value="SDC20546.1"/>
    <property type="molecule type" value="Genomic_DNA"/>
</dbReference>
<evidence type="ECO:0000256" key="2">
    <source>
        <dbReference type="SAM" id="MobiDB-lite"/>
    </source>
</evidence>
<accession>A0A1G6JRC4</accession>
<feature type="region of interest" description="Disordered" evidence="2">
    <location>
        <begin position="19"/>
        <end position="109"/>
    </location>
</feature>
<dbReference type="AlphaFoldDB" id="A0A1G6JRC4"/>
<gene>
    <name evidence="3" type="ORF">SAMN05421663_101656</name>
</gene>
<feature type="zinc finger region" description="dksA C4-type" evidence="1">
    <location>
        <begin position="93"/>
        <end position="117"/>
    </location>
</feature>
<dbReference type="PANTHER" id="PTHR33823:SF4">
    <property type="entry name" value="GENERAL STRESS PROTEIN 16O"/>
    <property type="match status" value="1"/>
</dbReference>
<dbReference type="Gene3D" id="1.20.120.910">
    <property type="entry name" value="DksA, coiled-coil domain"/>
    <property type="match status" value="1"/>
</dbReference>
<reference evidence="4" key="1">
    <citation type="submission" date="2016-10" db="EMBL/GenBank/DDBJ databases">
        <authorList>
            <person name="Varghese N."/>
            <person name="Submissions S."/>
        </authorList>
    </citation>
    <scope>NUCLEOTIDE SEQUENCE [LARGE SCALE GENOMIC DNA]</scope>
    <source>
        <strain evidence="4">DSM 21620</strain>
    </source>
</reference>
<sequence length="127" mass="14546">MDKDKLDSFRRQLLAMKEEAEEQIKGNDSYNSAKEFPNDSIGEMSTIVNHPGDLGTEMHDRETAHTLKESARERLRDIEDALDRIEEGTYGRSEKSGKPIPEERLEAEPTARLLVEEQAEMEEARRA</sequence>
<dbReference type="Proteomes" id="UP000198666">
    <property type="component" value="Unassembled WGS sequence"/>
</dbReference>
<dbReference type="PANTHER" id="PTHR33823">
    <property type="entry name" value="RNA POLYMERASE-BINDING TRANSCRIPTION FACTOR DKSA-RELATED"/>
    <property type="match status" value="1"/>
</dbReference>
<evidence type="ECO:0000313" key="4">
    <source>
        <dbReference type="Proteomes" id="UP000198666"/>
    </source>
</evidence>
<dbReference type="PROSITE" id="PS51128">
    <property type="entry name" value="ZF_DKSA_2"/>
    <property type="match status" value="1"/>
</dbReference>
<dbReference type="InterPro" id="IPR037187">
    <property type="entry name" value="DnaK_N"/>
</dbReference>
<protein>
    <submittedName>
        <fullName evidence="3">RNA polymerase-binding transcription factor DksA</fullName>
    </submittedName>
</protein>
<organism evidence="3 4">
    <name type="scientific">Terribacillus halophilus</name>
    <dbReference type="NCBI Taxonomy" id="361279"/>
    <lineage>
        <taxon>Bacteria</taxon>
        <taxon>Bacillati</taxon>
        <taxon>Bacillota</taxon>
        <taxon>Bacilli</taxon>
        <taxon>Bacillales</taxon>
        <taxon>Bacillaceae</taxon>
        <taxon>Terribacillus</taxon>
    </lineage>
</organism>
<dbReference type="STRING" id="361279.SAMN05421663_101656"/>
<dbReference type="RefSeq" id="WP_244499222.1">
    <property type="nucleotide sequence ID" value="NZ_FMZB01000001.1"/>
</dbReference>
<evidence type="ECO:0000313" key="3">
    <source>
        <dbReference type="EMBL" id="SDC20546.1"/>
    </source>
</evidence>
<keyword evidence="4" id="KW-1185">Reference proteome</keyword>
<dbReference type="SUPFAM" id="SSF109635">
    <property type="entry name" value="DnaK suppressor protein DksA, alpha-hairpin domain"/>
    <property type="match status" value="1"/>
</dbReference>